<organism evidence="2 3">
    <name type="scientific">Membranihabitans marinus</name>
    <dbReference type="NCBI Taxonomy" id="1227546"/>
    <lineage>
        <taxon>Bacteria</taxon>
        <taxon>Pseudomonadati</taxon>
        <taxon>Bacteroidota</taxon>
        <taxon>Saprospiria</taxon>
        <taxon>Saprospirales</taxon>
        <taxon>Saprospiraceae</taxon>
        <taxon>Membranihabitans</taxon>
    </lineage>
</organism>
<evidence type="ECO:0000256" key="1">
    <source>
        <dbReference type="ARBA" id="ARBA00022649"/>
    </source>
</evidence>
<dbReference type="InterPro" id="IPR007712">
    <property type="entry name" value="RelE/ParE_toxin"/>
</dbReference>
<dbReference type="Pfam" id="PF05016">
    <property type="entry name" value="ParE_toxin"/>
    <property type="match status" value="1"/>
</dbReference>
<evidence type="ECO:0000313" key="3">
    <source>
        <dbReference type="Proteomes" id="UP000753961"/>
    </source>
</evidence>
<dbReference type="InterPro" id="IPR035093">
    <property type="entry name" value="RelE/ParE_toxin_dom_sf"/>
</dbReference>
<reference evidence="2" key="1">
    <citation type="submission" date="2021-06" db="EMBL/GenBank/DDBJ databases">
        <title>44 bacteria genomes isolated from Dapeng, Shenzhen.</title>
        <authorList>
            <person name="Zheng W."/>
            <person name="Yu S."/>
            <person name="Huang Y."/>
        </authorList>
    </citation>
    <scope>NUCLEOTIDE SEQUENCE</scope>
    <source>
        <strain evidence="2">DP5N28-2</strain>
    </source>
</reference>
<dbReference type="RefSeq" id="WP_222581174.1">
    <property type="nucleotide sequence ID" value="NZ_JAHVHU010000016.1"/>
</dbReference>
<accession>A0A953LBD3</accession>
<protein>
    <submittedName>
        <fullName evidence="2">Type II toxin-antitoxin system RelE/ParE family toxin</fullName>
    </submittedName>
</protein>
<name>A0A953LBD3_9BACT</name>
<keyword evidence="1" id="KW-1277">Toxin-antitoxin system</keyword>
<dbReference type="Gene3D" id="3.30.2310.20">
    <property type="entry name" value="RelE-like"/>
    <property type="match status" value="1"/>
</dbReference>
<dbReference type="AlphaFoldDB" id="A0A953LBD3"/>
<proteinExistence type="predicted"/>
<comment type="caution">
    <text evidence="2">The sequence shown here is derived from an EMBL/GenBank/DDBJ whole genome shotgun (WGS) entry which is preliminary data.</text>
</comment>
<gene>
    <name evidence="2" type="ORF">KUV50_15905</name>
</gene>
<dbReference type="Proteomes" id="UP000753961">
    <property type="component" value="Unassembled WGS sequence"/>
</dbReference>
<keyword evidence="3" id="KW-1185">Reference proteome</keyword>
<sequence length="103" mass="12071">MNPLLFELSPAAENDLRDIIRYTNQKFGQNQAINYGNQLEACMIELSTNTPFPRNLTEIQPNLKFIRCQHHYIFGINRSSQPFLVIAILHEKMDVLNRIKKRL</sequence>
<evidence type="ECO:0000313" key="2">
    <source>
        <dbReference type="EMBL" id="MBY5959638.1"/>
    </source>
</evidence>
<dbReference type="EMBL" id="JAHVHU010000016">
    <property type="protein sequence ID" value="MBY5959638.1"/>
    <property type="molecule type" value="Genomic_DNA"/>
</dbReference>